<dbReference type="Gene3D" id="3.40.30.10">
    <property type="entry name" value="Glutaredoxin"/>
    <property type="match status" value="1"/>
</dbReference>
<sequence>MNAPHKPLVVLVAAPQSELRDTAEQVRTVAQQWRDSKHPGDIVFALMDADKWGSWLKSMYGIKAESGPRVVVADHSV</sequence>
<dbReference type="OrthoDB" id="72053at2759"/>
<reference evidence="1 2" key="1">
    <citation type="journal article" date="2012" name="BMC Genomics">
        <title>Comparative genomics of the white-rot fungi, Phanerochaete carnosa and P. chrysosporium, to elucidate the genetic basis of the distinct wood types they colonize.</title>
        <authorList>
            <person name="Suzuki H."/>
            <person name="MacDonald J."/>
            <person name="Syed K."/>
            <person name="Salamov A."/>
            <person name="Hori C."/>
            <person name="Aerts A."/>
            <person name="Henrissat B."/>
            <person name="Wiebenga A."/>
            <person name="vanKuyk P.A."/>
            <person name="Barry K."/>
            <person name="Lindquist E."/>
            <person name="LaButti K."/>
            <person name="Lapidus A."/>
            <person name="Lucas S."/>
            <person name="Coutinho P."/>
            <person name="Gong Y."/>
            <person name="Samejima M."/>
            <person name="Mahadevan R."/>
            <person name="Abou-Zaid M."/>
            <person name="de Vries R.P."/>
            <person name="Igarashi K."/>
            <person name="Yadav J.S."/>
            <person name="Grigoriev I.V."/>
            <person name="Master E.R."/>
        </authorList>
    </citation>
    <scope>NUCLEOTIDE SEQUENCE [LARGE SCALE GENOMIC DNA]</scope>
    <source>
        <strain evidence="1 2">HHB-10118-sp</strain>
    </source>
</reference>
<dbReference type="KEGG" id="pco:PHACADRAFT_249184"/>
<dbReference type="STRING" id="650164.K5X822"/>
<feature type="non-terminal residue" evidence="1">
    <location>
        <position position="77"/>
    </location>
</feature>
<gene>
    <name evidence="1" type="ORF">PHACADRAFT_249184</name>
</gene>
<proteinExistence type="predicted"/>
<evidence type="ECO:0000313" key="2">
    <source>
        <dbReference type="Proteomes" id="UP000008370"/>
    </source>
</evidence>
<dbReference type="EMBL" id="JH930469">
    <property type="protein sequence ID" value="EKM59022.1"/>
    <property type="molecule type" value="Genomic_DNA"/>
</dbReference>
<evidence type="ECO:0000313" key="1">
    <source>
        <dbReference type="EMBL" id="EKM59022.1"/>
    </source>
</evidence>
<dbReference type="InParanoid" id="K5X822"/>
<name>K5X822_PHACS</name>
<organism evidence="1 2">
    <name type="scientific">Phanerochaete carnosa (strain HHB-10118-sp)</name>
    <name type="common">White-rot fungus</name>
    <name type="synonym">Peniophora carnosa</name>
    <dbReference type="NCBI Taxonomy" id="650164"/>
    <lineage>
        <taxon>Eukaryota</taxon>
        <taxon>Fungi</taxon>
        <taxon>Dikarya</taxon>
        <taxon>Basidiomycota</taxon>
        <taxon>Agaricomycotina</taxon>
        <taxon>Agaricomycetes</taxon>
        <taxon>Polyporales</taxon>
        <taxon>Phanerochaetaceae</taxon>
        <taxon>Phanerochaete</taxon>
    </lineage>
</organism>
<keyword evidence="2" id="KW-1185">Reference proteome</keyword>
<dbReference type="HOGENOM" id="CLU_2644752_0_0_1"/>
<dbReference type="RefSeq" id="XP_007391603.1">
    <property type="nucleotide sequence ID" value="XM_007391541.1"/>
</dbReference>
<dbReference type="Proteomes" id="UP000008370">
    <property type="component" value="Unassembled WGS sequence"/>
</dbReference>
<dbReference type="GeneID" id="18914592"/>
<accession>K5X822</accession>
<dbReference type="AlphaFoldDB" id="K5X822"/>
<protein>
    <submittedName>
        <fullName evidence="1">Uncharacterized protein</fullName>
    </submittedName>
</protein>